<sequence>MELWCARTLFVQSHPLSHQPERLGTPGSRRLFYRLKCLKITIADDKLMQRCQEECPVGTFGFQCMEKCNCENRAKCYHVNGACLCDLGFKGIHCQERICPEGYYGLKCNKRCPCHATNTVRYVYSVSAKG</sequence>
<name>V8NMM4_OPHHA</name>
<evidence type="ECO:0000313" key="4">
    <source>
        <dbReference type="Proteomes" id="UP000018936"/>
    </source>
</evidence>
<accession>V8NMM4</accession>
<gene>
    <name evidence="3" type="primary">MEGF10</name>
    <name evidence="3" type="ORF">L345_11456</name>
</gene>
<organism evidence="3 4">
    <name type="scientific">Ophiophagus hannah</name>
    <name type="common">King cobra</name>
    <name type="synonym">Naja hannah</name>
    <dbReference type="NCBI Taxonomy" id="8665"/>
    <lineage>
        <taxon>Eukaryota</taxon>
        <taxon>Metazoa</taxon>
        <taxon>Chordata</taxon>
        <taxon>Craniata</taxon>
        <taxon>Vertebrata</taxon>
        <taxon>Euteleostomi</taxon>
        <taxon>Lepidosauria</taxon>
        <taxon>Squamata</taxon>
        <taxon>Bifurcata</taxon>
        <taxon>Unidentata</taxon>
        <taxon>Episquamata</taxon>
        <taxon>Toxicofera</taxon>
        <taxon>Serpentes</taxon>
        <taxon>Colubroidea</taxon>
        <taxon>Elapidae</taxon>
        <taxon>Elapinae</taxon>
        <taxon>Ophiophagus</taxon>
    </lineage>
</organism>
<dbReference type="EMBL" id="AZIM01003067">
    <property type="protein sequence ID" value="ETE62787.1"/>
    <property type="molecule type" value="Genomic_DNA"/>
</dbReference>
<proteinExistence type="predicted"/>
<dbReference type="PROSITE" id="PS00022">
    <property type="entry name" value="EGF_1"/>
    <property type="match status" value="1"/>
</dbReference>
<dbReference type="PANTHER" id="PTHR24035">
    <property type="entry name" value="MULTIPLE EPIDERMAL GROWTH FACTOR-LIKE DOMAINS PROTEIN"/>
    <property type="match status" value="1"/>
</dbReference>
<protein>
    <submittedName>
        <fullName evidence="3">Multiple epidermal growth factor-like domains protein 10</fullName>
    </submittedName>
</protein>
<dbReference type="Gene3D" id="2.170.300.10">
    <property type="entry name" value="Tie2 ligand-binding domain superfamily"/>
    <property type="match status" value="1"/>
</dbReference>
<dbReference type="OrthoDB" id="409374at2759"/>
<evidence type="ECO:0000259" key="2">
    <source>
        <dbReference type="PROSITE" id="PS01186"/>
    </source>
</evidence>
<dbReference type="InterPro" id="IPR000742">
    <property type="entry name" value="EGF"/>
</dbReference>
<dbReference type="InterPro" id="IPR052108">
    <property type="entry name" value="MEGF/SIB"/>
</dbReference>
<dbReference type="AlphaFoldDB" id="V8NMM4"/>
<dbReference type="PANTHER" id="PTHR24035:SF127">
    <property type="entry name" value="LAMININ SUBUNIT ALPHA-5-RELATED"/>
    <property type="match status" value="1"/>
</dbReference>
<dbReference type="PROSITE" id="PS01186">
    <property type="entry name" value="EGF_2"/>
    <property type="match status" value="1"/>
</dbReference>
<evidence type="ECO:0000259" key="1">
    <source>
        <dbReference type="PROSITE" id="PS00022"/>
    </source>
</evidence>
<feature type="domain" description="EGF-like" evidence="1 2">
    <location>
        <begin position="83"/>
        <end position="94"/>
    </location>
</feature>
<comment type="caution">
    <text evidence="3">The sequence shown here is derived from an EMBL/GenBank/DDBJ whole genome shotgun (WGS) entry which is preliminary data.</text>
</comment>
<dbReference type="Proteomes" id="UP000018936">
    <property type="component" value="Unassembled WGS sequence"/>
</dbReference>
<evidence type="ECO:0000313" key="3">
    <source>
        <dbReference type="EMBL" id="ETE62787.1"/>
    </source>
</evidence>
<reference evidence="3 4" key="1">
    <citation type="journal article" date="2013" name="Proc. Natl. Acad. Sci. U.S.A.">
        <title>The king cobra genome reveals dynamic gene evolution and adaptation in the snake venom system.</title>
        <authorList>
            <person name="Vonk F.J."/>
            <person name="Casewell N.R."/>
            <person name="Henkel C.V."/>
            <person name="Heimberg A.M."/>
            <person name="Jansen H.J."/>
            <person name="McCleary R.J."/>
            <person name="Kerkkamp H.M."/>
            <person name="Vos R.A."/>
            <person name="Guerreiro I."/>
            <person name="Calvete J.J."/>
            <person name="Wuster W."/>
            <person name="Woods A.E."/>
            <person name="Logan J.M."/>
            <person name="Harrison R.A."/>
            <person name="Castoe T.A."/>
            <person name="de Koning A.P."/>
            <person name="Pollock D.D."/>
            <person name="Yandell M."/>
            <person name="Calderon D."/>
            <person name="Renjifo C."/>
            <person name="Currier R.B."/>
            <person name="Salgado D."/>
            <person name="Pla D."/>
            <person name="Sanz L."/>
            <person name="Hyder A.S."/>
            <person name="Ribeiro J.M."/>
            <person name="Arntzen J.W."/>
            <person name="van den Thillart G.E."/>
            <person name="Boetzer M."/>
            <person name="Pirovano W."/>
            <person name="Dirks R.P."/>
            <person name="Spaink H.P."/>
            <person name="Duboule D."/>
            <person name="McGlinn E."/>
            <person name="Kini R.M."/>
            <person name="Richardson M.K."/>
        </authorList>
    </citation>
    <scope>NUCLEOTIDE SEQUENCE</scope>
    <source>
        <tissue evidence="3">Blood</tissue>
    </source>
</reference>
<feature type="non-terminal residue" evidence="3">
    <location>
        <position position="1"/>
    </location>
</feature>
<keyword evidence="4" id="KW-1185">Reference proteome</keyword>